<dbReference type="EMBL" id="VSSQ01087650">
    <property type="protein sequence ID" value="MPN34549.1"/>
    <property type="molecule type" value="Genomic_DNA"/>
</dbReference>
<gene>
    <name evidence="1" type="ORF">SDC9_182043</name>
</gene>
<dbReference type="AlphaFoldDB" id="A0A645H8Y7"/>
<proteinExistence type="predicted"/>
<organism evidence="1">
    <name type="scientific">bioreactor metagenome</name>
    <dbReference type="NCBI Taxonomy" id="1076179"/>
    <lineage>
        <taxon>unclassified sequences</taxon>
        <taxon>metagenomes</taxon>
        <taxon>ecological metagenomes</taxon>
    </lineage>
</organism>
<accession>A0A645H8Y7</accession>
<sequence>MRGDAGKQSLRKGTSVKAFDGRSMRLGSAKKFSIFLEFDLDLEK</sequence>
<protein>
    <submittedName>
        <fullName evidence="1">Uncharacterized protein</fullName>
    </submittedName>
</protein>
<name>A0A645H8Y7_9ZZZZ</name>
<reference evidence="1" key="1">
    <citation type="submission" date="2019-08" db="EMBL/GenBank/DDBJ databases">
        <authorList>
            <person name="Kucharzyk K."/>
            <person name="Murdoch R.W."/>
            <person name="Higgins S."/>
            <person name="Loffler F."/>
        </authorList>
    </citation>
    <scope>NUCLEOTIDE SEQUENCE</scope>
</reference>
<evidence type="ECO:0000313" key="1">
    <source>
        <dbReference type="EMBL" id="MPN34549.1"/>
    </source>
</evidence>
<comment type="caution">
    <text evidence="1">The sequence shown here is derived from an EMBL/GenBank/DDBJ whole genome shotgun (WGS) entry which is preliminary data.</text>
</comment>